<dbReference type="InterPro" id="IPR051323">
    <property type="entry name" value="AtsK-like"/>
</dbReference>
<dbReference type="GO" id="GO:0005737">
    <property type="term" value="C:cytoplasm"/>
    <property type="evidence" value="ECO:0007669"/>
    <property type="project" value="TreeGrafter"/>
</dbReference>
<keyword evidence="4" id="KW-0560">Oxidoreductase</keyword>
<dbReference type="PANTHER" id="PTHR30468:SF1">
    <property type="entry name" value="ALPHA-KETOGLUTARATE-DEPENDENT SULFONATE DIOXYGENASE"/>
    <property type="match status" value="1"/>
</dbReference>
<dbReference type="AlphaFoldDB" id="A0A1S8DJG7"/>
<dbReference type="OrthoDB" id="581608at2"/>
<evidence type="ECO:0000256" key="4">
    <source>
        <dbReference type="ARBA" id="ARBA00023002"/>
    </source>
</evidence>
<keyword evidence="5" id="KW-0408">Iron</keyword>
<keyword evidence="2" id="KW-0479">Metal-binding</keyword>
<reference evidence="7 8" key="1">
    <citation type="submission" date="2017-01" db="EMBL/GenBank/DDBJ databases">
        <title>Draft genome sequence of Pseudomonas pachastrellae type strain CCUG 46540T from a deep sea.</title>
        <authorList>
            <person name="Gomila M."/>
            <person name="Mulet M."/>
            <person name="Lalucat J."/>
            <person name="Garcia-Valdes E."/>
        </authorList>
    </citation>
    <scope>NUCLEOTIDE SEQUENCE [LARGE SCALE GENOMIC DNA]</scope>
    <source>
        <strain evidence="7 8">CCUG 46540</strain>
    </source>
</reference>
<dbReference type="Proteomes" id="UP000242847">
    <property type="component" value="Unassembled WGS sequence"/>
</dbReference>
<protein>
    <submittedName>
        <fullName evidence="7">Taurine dioxygenase</fullName>
    </submittedName>
</protein>
<evidence type="ECO:0000256" key="5">
    <source>
        <dbReference type="ARBA" id="ARBA00023004"/>
    </source>
</evidence>
<evidence type="ECO:0000313" key="8">
    <source>
        <dbReference type="Proteomes" id="UP000242847"/>
    </source>
</evidence>
<sequence length="302" mass="33999">MPEFFYTTAKNNQARPSDYFRTVPVAGSLGADIYDIDLNNLSDAGQAALRQALMDHGVLYIRDQNLTVEQLEAVTQRFGEFGKEPYVQPMADHPHVVHVLKEAGEGNPFVFGGAWHSDWSFQERPPAFTLLYGHDVPESGGDTLFNNMYLACEWLSPTLRALLRQLDGIHSPEFGYGPNARHNDGIENMNIHYGKAVDDDVRTHPLITRHPETGREVLFANPAYTLGIAGMKPEESRPLLDYLFSVAAAPAFTCRMRWTPGTLAIWDNRCVWHQPISDYFGKRREMFRTTVVGEQPSRGDTA</sequence>
<dbReference type="InterPro" id="IPR042098">
    <property type="entry name" value="TauD-like_sf"/>
</dbReference>
<evidence type="ECO:0000313" key="7">
    <source>
        <dbReference type="EMBL" id="ONM44760.1"/>
    </source>
</evidence>
<evidence type="ECO:0000256" key="3">
    <source>
        <dbReference type="ARBA" id="ARBA00022964"/>
    </source>
</evidence>
<dbReference type="SUPFAM" id="SSF51197">
    <property type="entry name" value="Clavaminate synthase-like"/>
    <property type="match status" value="1"/>
</dbReference>
<dbReference type="GO" id="GO:0046872">
    <property type="term" value="F:metal ion binding"/>
    <property type="evidence" value="ECO:0007669"/>
    <property type="project" value="UniProtKB-KW"/>
</dbReference>
<dbReference type="Pfam" id="PF02668">
    <property type="entry name" value="TauD"/>
    <property type="match status" value="1"/>
</dbReference>
<evidence type="ECO:0000259" key="6">
    <source>
        <dbReference type="Pfam" id="PF02668"/>
    </source>
</evidence>
<evidence type="ECO:0000256" key="1">
    <source>
        <dbReference type="ARBA" id="ARBA00005896"/>
    </source>
</evidence>
<evidence type="ECO:0000256" key="2">
    <source>
        <dbReference type="ARBA" id="ARBA00022723"/>
    </source>
</evidence>
<dbReference type="PANTHER" id="PTHR30468">
    <property type="entry name" value="ALPHA-KETOGLUTARATE-DEPENDENT SULFONATE DIOXYGENASE"/>
    <property type="match status" value="1"/>
</dbReference>
<name>A0A1S8DJG7_9GAMM</name>
<dbReference type="GO" id="GO:0016706">
    <property type="term" value="F:2-oxoglutarate-dependent dioxygenase activity"/>
    <property type="evidence" value="ECO:0007669"/>
    <property type="project" value="TreeGrafter"/>
</dbReference>
<dbReference type="RefSeq" id="WP_083725847.1">
    <property type="nucleotide sequence ID" value="NZ_FOUD01000009.1"/>
</dbReference>
<dbReference type="InterPro" id="IPR003819">
    <property type="entry name" value="TauD/TfdA-like"/>
</dbReference>
<comment type="caution">
    <text evidence="7">The sequence shown here is derived from an EMBL/GenBank/DDBJ whole genome shotgun (WGS) entry which is preliminary data.</text>
</comment>
<gene>
    <name evidence="7" type="ORF">BXT89_06425</name>
</gene>
<dbReference type="STRING" id="254161.SAMN05216256_1095"/>
<keyword evidence="3 7" id="KW-0223">Dioxygenase</keyword>
<dbReference type="Gene3D" id="3.60.130.10">
    <property type="entry name" value="Clavaminate synthase-like"/>
    <property type="match status" value="1"/>
</dbReference>
<proteinExistence type="inferred from homology"/>
<accession>A0A1S8DJG7</accession>
<keyword evidence="8" id="KW-1185">Reference proteome</keyword>
<comment type="similarity">
    <text evidence="1">Belongs to the TfdA dioxygenase family.</text>
</comment>
<feature type="domain" description="TauD/TfdA-like" evidence="6">
    <location>
        <begin position="24"/>
        <end position="290"/>
    </location>
</feature>
<dbReference type="EMBL" id="MUBC01000010">
    <property type="protein sequence ID" value="ONM44760.1"/>
    <property type="molecule type" value="Genomic_DNA"/>
</dbReference>
<organism evidence="7 8">
    <name type="scientific">Halopseudomonas pachastrellae</name>
    <dbReference type="NCBI Taxonomy" id="254161"/>
    <lineage>
        <taxon>Bacteria</taxon>
        <taxon>Pseudomonadati</taxon>
        <taxon>Pseudomonadota</taxon>
        <taxon>Gammaproteobacteria</taxon>
        <taxon>Pseudomonadales</taxon>
        <taxon>Pseudomonadaceae</taxon>
        <taxon>Halopseudomonas</taxon>
    </lineage>
</organism>